<evidence type="ECO:0000256" key="1">
    <source>
        <dbReference type="PIRSR" id="PIRSR600760-2"/>
    </source>
</evidence>
<dbReference type="SUPFAM" id="SSF56655">
    <property type="entry name" value="Carbohydrate phosphatase"/>
    <property type="match status" value="1"/>
</dbReference>
<feature type="binding site" evidence="1">
    <location>
        <position position="246"/>
    </location>
    <ligand>
        <name>Mg(2+)</name>
        <dbReference type="ChEBI" id="CHEBI:18420"/>
        <label>1</label>
        <note>catalytic</note>
    </ligand>
</feature>
<name>A0A419F5U7_9BACT</name>
<keyword evidence="1" id="KW-0460">Magnesium</keyword>
<feature type="binding site" evidence="1">
    <location>
        <position position="65"/>
    </location>
    <ligand>
        <name>Mg(2+)</name>
        <dbReference type="ChEBI" id="CHEBI:18420"/>
        <label>1</label>
        <note>catalytic</note>
    </ligand>
</feature>
<keyword evidence="1" id="KW-0479">Metal-binding</keyword>
<gene>
    <name evidence="2" type="ORF">C4532_03965</name>
</gene>
<accession>A0A419F5U7</accession>
<feature type="binding site" evidence="1">
    <location>
        <position position="84"/>
    </location>
    <ligand>
        <name>Mg(2+)</name>
        <dbReference type="ChEBI" id="CHEBI:18420"/>
        <label>1</label>
        <note>catalytic</note>
    </ligand>
</feature>
<evidence type="ECO:0000313" key="3">
    <source>
        <dbReference type="Proteomes" id="UP000285961"/>
    </source>
</evidence>
<protein>
    <recommendedName>
        <fullName evidence="4">Inositol monophosphatase</fullName>
    </recommendedName>
</protein>
<organism evidence="2 3">
    <name type="scientific">Candidatus Abyssobacteria bacterium SURF_17</name>
    <dbReference type="NCBI Taxonomy" id="2093361"/>
    <lineage>
        <taxon>Bacteria</taxon>
        <taxon>Pseudomonadati</taxon>
        <taxon>Candidatus Hydrogenedentota</taxon>
        <taxon>Candidatus Abyssobacteria</taxon>
    </lineage>
</organism>
<dbReference type="GO" id="GO:0008934">
    <property type="term" value="F:inositol monophosphate 1-phosphatase activity"/>
    <property type="evidence" value="ECO:0007669"/>
    <property type="project" value="TreeGrafter"/>
</dbReference>
<dbReference type="Proteomes" id="UP000285961">
    <property type="component" value="Unassembled WGS sequence"/>
</dbReference>
<comment type="caution">
    <text evidence="2">The sequence shown here is derived from an EMBL/GenBank/DDBJ whole genome shotgun (WGS) entry which is preliminary data.</text>
</comment>
<reference evidence="2 3" key="1">
    <citation type="journal article" date="2017" name="ISME J.">
        <title>Energy and carbon metabolisms in a deep terrestrial subsurface fluid microbial community.</title>
        <authorList>
            <person name="Momper L."/>
            <person name="Jungbluth S.P."/>
            <person name="Lee M.D."/>
            <person name="Amend J.P."/>
        </authorList>
    </citation>
    <scope>NUCLEOTIDE SEQUENCE [LARGE SCALE GENOMIC DNA]</scope>
    <source>
        <strain evidence="2">SURF_17</strain>
    </source>
</reference>
<dbReference type="Gene3D" id="3.30.540.10">
    <property type="entry name" value="Fructose-1,6-Bisphosphatase, subunit A, domain 1"/>
    <property type="match status" value="1"/>
</dbReference>
<dbReference type="AlphaFoldDB" id="A0A419F5U7"/>
<feature type="binding site" evidence="1">
    <location>
        <position position="86"/>
    </location>
    <ligand>
        <name>Mg(2+)</name>
        <dbReference type="ChEBI" id="CHEBI:18420"/>
        <label>1</label>
        <note>catalytic</note>
    </ligand>
</feature>
<proteinExistence type="predicted"/>
<dbReference type="GO" id="GO:0006020">
    <property type="term" value="P:inositol metabolic process"/>
    <property type="evidence" value="ECO:0007669"/>
    <property type="project" value="TreeGrafter"/>
</dbReference>
<sequence>MKDLLLRLSASIRDAVRPWVLGARGGEVVGRSHSGDATFKIDEIAERHLAEFLAATPEPIAYFSEDKGLVMPRTGTPEWLLIVDPIDGTRNAKSGFEACMVSVALARYAERPTLADVTHGILREIVGERIFYVEKHAPSEIMIGGQTVKLALSRTGDLGLLRWSLTMPGRPAALVFGVMADLIDASSIRGGFFSCNSTCYSISRIVTGQLDAYVDIANRIVRDFPETAEKFRAISGGRITGFSSYDIAAAHLIAKQAGVVISDAYGNPLDDMLLLDTSPANLRSCVAASSKSLHARLLAYIEEHMKSFRPLKG</sequence>
<evidence type="ECO:0000313" key="2">
    <source>
        <dbReference type="EMBL" id="RJP73829.1"/>
    </source>
</evidence>
<evidence type="ECO:0008006" key="4">
    <source>
        <dbReference type="Google" id="ProtNLM"/>
    </source>
</evidence>
<feature type="binding site" evidence="1">
    <location>
        <position position="87"/>
    </location>
    <ligand>
        <name>Mg(2+)</name>
        <dbReference type="ChEBI" id="CHEBI:18420"/>
        <label>1</label>
        <note>catalytic</note>
    </ligand>
</feature>
<dbReference type="GO" id="GO:0046872">
    <property type="term" value="F:metal ion binding"/>
    <property type="evidence" value="ECO:0007669"/>
    <property type="project" value="UniProtKB-KW"/>
</dbReference>
<dbReference type="Pfam" id="PF00459">
    <property type="entry name" value="Inositol_P"/>
    <property type="match status" value="1"/>
</dbReference>
<dbReference type="InterPro" id="IPR000760">
    <property type="entry name" value="Inositol_monophosphatase-like"/>
</dbReference>
<dbReference type="Gene3D" id="3.40.190.80">
    <property type="match status" value="1"/>
</dbReference>
<dbReference type="PANTHER" id="PTHR20854:SF4">
    <property type="entry name" value="INOSITOL-1-MONOPHOSPHATASE-RELATED"/>
    <property type="match status" value="1"/>
</dbReference>
<dbReference type="PANTHER" id="PTHR20854">
    <property type="entry name" value="INOSITOL MONOPHOSPHATASE"/>
    <property type="match status" value="1"/>
</dbReference>
<dbReference type="GO" id="GO:0007165">
    <property type="term" value="P:signal transduction"/>
    <property type="evidence" value="ECO:0007669"/>
    <property type="project" value="TreeGrafter"/>
</dbReference>
<comment type="cofactor">
    <cofactor evidence="1">
        <name>Mg(2+)</name>
        <dbReference type="ChEBI" id="CHEBI:18420"/>
    </cofactor>
</comment>
<dbReference type="PRINTS" id="PR00377">
    <property type="entry name" value="IMPHPHTASES"/>
</dbReference>
<dbReference type="EMBL" id="QZKI01000023">
    <property type="protein sequence ID" value="RJP73829.1"/>
    <property type="molecule type" value="Genomic_DNA"/>
</dbReference>